<evidence type="ECO:0000256" key="2">
    <source>
        <dbReference type="ARBA" id="ARBA00022490"/>
    </source>
</evidence>
<dbReference type="GO" id="GO:0005737">
    <property type="term" value="C:cytoplasm"/>
    <property type="evidence" value="ECO:0007669"/>
    <property type="project" value="UniProtKB-SubCell"/>
</dbReference>
<evidence type="ECO:0000259" key="10">
    <source>
        <dbReference type="PROSITE" id="PS50303"/>
    </source>
</evidence>
<dbReference type="GO" id="GO:0003730">
    <property type="term" value="F:mRNA 3'-UTR binding"/>
    <property type="evidence" value="ECO:0007669"/>
    <property type="project" value="TreeGrafter"/>
</dbReference>
<evidence type="ECO:0000256" key="1">
    <source>
        <dbReference type="ARBA" id="ARBA00004496"/>
    </source>
</evidence>
<dbReference type="PROSITE" id="PS50303">
    <property type="entry name" value="PUM_HD"/>
    <property type="match status" value="1"/>
</dbReference>
<dbReference type="CDD" id="cd07920">
    <property type="entry name" value="Pumilio"/>
    <property type="match status" value="1"/>
</dbReference>
<dbReference type="InterPro" id="IPR033133">
    <property type="entry name" value="PUM-HD"/>
</dbReference>
<dbReference type="Gene3D" id="1.25.10.10">
    <property type="entry name" value="Leucine-rich Repeat Variant"/>
    <property type="match status" value="1"/>
</dbReference>
<dbReference type="Pfam" id="PF00806">
    <property type="entry name" value="PUF"/>
    <property type="match status" value="8"/>
</dbReference>
<evidence type="ECO:0000313" key="12">
    <source>
        <dbReference type="Proteomes" id="UP000243498"/>
    </source>
</evidence>
<evidence type="ECO:0000256" key="4">
    <source>
        <dbReference type="ARBA" id="ARBA00022884"/>
    </source>
</evidence>
<comment type="subcellular location">
    <subcellularLocation>
        <location evidence="1">Cytoplasm</location>
    </subcellularLocation>
</comment>
<dbReference type="GO" id="GO:0000288">
    <property type="term" value="P:nuclear-transcribed mRNA catabolic process, deadenylation-dependent decay"/>
    <property type="evidence" value="ECO:0007669"/>
    <property type="project" value="TreeGrafter"/>
</dbReference>
<keyword evidence="12" id="KW-1185">Reference proteome</keyword>
<feature type="compositionally biased region" description="Polar residues" evidence="9">
    <location>
        <begin position="332"/>
        <end position="346"/>
    </location>
</feature>
<comment type="caution">
    <text evidence="11">The sequence shown here is derived from an EMBL/GenBank/DDBJ whole genome shotgun (WGS) entry which is preliminary data.</text>
</comment>
<dbReference type="STRING" id="1081105.A0A167AG56"/>
<feature type="repeat" description="Pumilio" evidence="8">
    <location>
        <begin position="465"/>
        <end position="500"/>
    </location>
</feature>
<feature type="region of interest" description="Disordered" evidence="9">
    <location>
        <begin position="329"/>
        <end position="367"/>
    </location>
</feature>
<dbReference type="SMART" id="SM00025">
    <property type="entry name" value="Pumilio"/>
    <property type="match status" value="8"/>
</dbReference>
<dbReference type="SUPFAM" id="SSF48371">
    <property type="entry name" value="ARM repeat"/>
    <property type="match status" value="1"/>
</dbReference>
<evidence type="ECO:0000313" key="11">
    <source>
        <dbReference type="EMBL" id="OAA38879.1"/>
    </source>
</evidence>
<dbReference type="InterPro" id="IPR011989">
    <property type="entry name" value="ARM-like"/>
</dbReference>
<evidence type="ECO:0000256" key="7">
    <source>
        <dbReference type="ARBA" id="ARBA00081811"/>
    </source>
</evidence>
<dbReference type="EMBL" id="AZHC01000024">
    <property type="protein sequence ID" value="OAA38879.1"/>
    <property type="molecule type" value="Genomic_DNA"/>
</dbReference>
<evidence type="ECO:0000256" key="6">
    <source>
        <dbReference type="ARBA" id="ARBA00060736"/>
    </source>
</evidence>
<dbReference type="PROSITE" id="PS50302">
    <property type="entry name" value="PUM"/>
    <property type="match status" value="8"/>
</dbReference>
<sequence>MPPGPNDKSQHPQSMASGFPGSNLYPNSNIWTASLSNARERSIGNKGMFLSVWETQTAVDTFKVHAYSPMLACPETEGSPSGSGALAANSEADVWGVSGPWKTEHPARSVSTSPNRTRDAAVSNGAAYFDHPPSAIGVKKGSMGGGHTLPGDASAYTPSSAFASQKLSSMDALYMESLAQFQGVQPVSREAGMPPPSRQSQGSPAFQQDVYRGHTPNNSIHSQRAIGNHAPSYSTQSMNQRAFNLNKQLDDELAYHTSRRLALENTNNASNTFNPASQPFQFNPGSQAWMTESSNSRYDSGIDTTDTLAAQYGSFKRASIDRISSPGAFRLESSNSPRNYTANSDNFPARPSSRDPRSNDIDRRSVPAQHFSGGFAPSFYPGQYTFPNLPTQYAPSYMDPYTQNFRNAMMSGYGIHPVSSAYSLAASLPPVRPSRDQDPGKGVRSVLLDEFRLSNKSNKRYELKDIYNHLVEFSGDQHGSRFIQQKLESANSDEKDQVFREIEPNAIQLMKDVFGNYVVQKFFEHGNQVQKKVLAEKMKGKVVDLSVQVYACRVVQKALEHVLVEQQAELTKELEPDILRVIRDQNGNHVVQKIIELVPRQYIDFIMNAVRGQITGLASHTYGCRVIQRMLEHGTEGDMMEIMTELHASAQILITDQYGNYVAQHVIQNGKPEDRARMIDLVMAQLLTLSKHKFASNVVEKCIEHGTAEQRTSVREQLTTLGSDGTNPLQQMMRDQYGNYVIQKLLGQLEGREREMLVEEIKPQFFALKKNGASRQLQALEKLLGLGSGGSPSKNDAASVQTDLNSAADTPALTNETSSPQSSSPRSAHASAISIPSEESGSKTCDKLFNVVTPRVREEEA</sequence>
<feature type="region of interest" description="Disordered" evidence="9">
    <location>
        <begin position="1"/>
        <end position="21"/>
    </location>
</feature>
<feature type="compositionally biased region" description="Low complexity" evidence="9">
    <location>
        <begin position="816"/>
        <end position="839"/>
    </location>
</feature>
<dbReference type="OrthoDB" id="668540at2759"/>
<keyword evidence="3" id="KW-0677">Repeat</keyword>
<feature type="repeat" description="Pumilio" evidence="8">
    <location>
        <begin position="717"/>
        <end position="759"/>
    </location>
</feature>
<evidence type="ECO:0000256" key="9">
    <source>
        <dbReference type="SAM" id="MobiDB-lite"/>
    </source>
</evidence>
<keyword evidence="4" id="KW-0694">RNA-binding</keyword>
<feature type="repeat" description="Pumilio" evidence="8">
    <location>
        <begin position="609"/>
        <end position="644"/>
    </location>
</feature>
<reference evidence="11 12" key="1">
    <citation type="journal article" date="2016" name="Genome Biol. Evol.">
        <title>Divergent and convergent evolution of fungal pathogenicity.</title>
        <authorList>
            <person name="Shang Y."/>
            <person name="Xiao G."/>
            <person name="Zheng P."/>
            <person name="Cen K."/>
            <person name="Zhan S."/>
            <person name="Wang C."/>
        </authorList>
    </citation>
    <scope>NUCLEOTIDE SEQUENCE [LARGE SCALE GENOMIC DNA]</scope>
    <source>
        <strain evidence="11 12">RCEF 4871</strain>
    </source>
</reference>
<accession>A0A167AG56</accession>
<organism evidence="11 12">
    <name type="scientific">Metarhizium rileyi (strain RCEF 4871)</name>
    <name type="common">Nomuraea rileyi</name>
    <dbReference type="NCBI Taxonomy" id="1649241"/>
    <lineage>
        <taxon>Eukaryota</taxon>
        <taxon>Fungi</taxon>
        <taxon>Dikarya</taxon>
        <taxon>Ascomycota</taxon>
        <taxon>Pezizomycotina</taxon>
        <taxon>Sordariomycetes</taxon>
        <taxon>Hypocreomycetidae</taxon>
        <taxon>Hypocreales</taxon>
        <taxon>Clavicipitaceae</taxon>
        <taxon>Metarhizium</taxon>
    </lineage>
</organism>
<dbReference type="PANTHER" id="PTHR12537">
    <property type="entry name" value="RNA BINDING PROTEIN PUMILIO-RELATED"/>
    <property type="match status" value="1"/>
</dbReference>
<feature type="region of interest" description="Disordered" evidence="9">
    <location>
        <begin position="187"/>
        <end position="234"/>
    </location>
</feature>
<feature type="domain" description="PUM-HD" evidence="10">
    <location>
        <begin position="443"/>
        <end position="784"/>
    </location>
</feature>
<comment type="similarity">
    <text evidence="6">Belongs to the PUF3 family.</text>
</comment>
<evidence type="ECO:0000256" key="5">
    <source>
        <dbReference type="ARBA" id="ARBA00024893"/>
    </source>
</evidence>
<dbReference type="PANTHER" id="PTHR12537:SF12">
    <property type="entry name" value="MATERNAL PROTEIN PUMILIO"/>
    <property type="match status" value="1"/>
</dbReference>
<feature type="repeat" description="Pumilio" evidence="8">
    <location>
        <begin position="681"/>
        <end position="716"/>
    </location>
</feature>
<evidence type="ECO:0000256" key="3">
    <source>
        <dbReference type="ARBA" id="ARBA00022737"/>
    </source>
</evidence>
<keyword evidence="2" id="KW-0963">Cytoplasm</keyword>
<dbReference type="InterPro" id="IPR016024">
    <property type="entry name" value="ARM-type_fold"/>
</dbReference>
<protein>
    <recommendedName>
        <fullName evidence="7">Pumilio homology domain family member 3</fullName>
    </recommendedName>
</protein>
<name>A0A167AG56_METRR</name>
<feature type="region of interest" description="Disordered" evidence="9">
    <location>
        <begin position="807"/>
        <end position="846"/>
    </location>
</feature>
<feature type="repeat" description="Pumilio" evidence="8">
    <location>
        <begin position="537"/>
        <end position="572"/>
    </location>
</feature>
<comment type="function">
    <text evidence="5">RNA-binding nucleolar protein required for pre-rRNA processing. Involved in production of 18S rRNA and assembly of small ribosomal subunit.</text>
</comment>
<dbReference type="FunFam" id="1.25.10.10:FF:000004">
    <property type="entry name" value="Pumilio homolog 1 isoform 2"/>
    <property type="match status" value="1"/>
</dbReference>
<dbReference type="OMA" id="SHTYGCR"/>
<feature type="region of interest" description="Disordered" evidence="9">
    <location>
        <begin position="99"/>
        <end position="118"/>
    </location>
</feature>
<feature type="compositionally biased region" description="Basic and acidic residues" evidence="9">
    <location>
        <begin position="352"/>
        <end position="365"/>
    </location>
</feature>
<dbReference type="InterPro" id="IPR001313">
    <property type="entry name" value="Pumilio_RNA-bd_rpt"/>
</dbReference>
<gene>
    <name evidence="11" type="ORF">NOR_06532</name>
</gene>
<feature type="repeat" description="Pumilio" evidence="8">
    <location>
        <begin position="573"/>
        <end position="608"/>
    </location>
</feature>
<feature type="repeat" description="Pumilio" evidence="8">
    <location>
        <begin position="645"/>
        <end position="680"/>
    </location>
</feature>
<feature type="repeat" description="Pumilio" evidence="8">
    <location>
        <begin position="501"/>
        <end position="536"/>
    </location>
</feature>
<dbReference type="InterPro" id="IPR033712">
    <property type="entry name" value="Pumilio_RNA-bd"/>
</dbReference>
<dbReference type="AlphaFoldDB" id="A0A167AG56"/>
<dbReference type="Proteomes" id="UP000243498">
    <property type="component" value="Unassembled WGS sequence"/>
</dbReference>
<proteinExistence type="inferred from homology"/>
<evidence type="ECO:0000256" key="8">
    <source>
        <dbReference type="PROSITE-ProRule" id="PRU00317"/>
    </source>
</evidence>